<evidence type="ECO:0000256" key="7">
    <source>
        <dbReference type="ARBA" id="ARBA00022982"/>
    </source>
</evidence>
<keyword evidence="7" id="KW-0249">Electron transport</keyword>
<comment type="caution">
    <text evidence="12">The sequence shown here is derived from an EMBL/GenBank/DDBJ whole genome shotgun (WGS) entry which is preliminary data.</text>
</comment>
<keyword evidence="8" id="KW-0408">Iron</keyword>
<keyword evidence="10" id="KW-0472">Membrane</keyword>
<gene>
    <name evidence="12" type="ORF">AAEO60_00355</name>
</gene>
<sequence length="590" mass="63639">MDILIRSIQLTATGREIVREREVSTDTVSVGRSTENAIPLPDLAVEQWHLTITQDATGTLHAKAVGTLGFTHDGVNTMSAAIDPSRGGELGVGSFRLEFGAGEGDGVVVTIRRKAADEGEARDQLAGFGVASVLPSRRLVAWGTLLAILIAFLAVPVITHVTRDRVAEPDIDSEGVVVMDASWSTGALSSVHHGLEDNCEACHVEPFVAVRDETCQTCHNQLGDHADLDRQRRGMPEFSGGEAFLWSVAHAFGKPGPAACTDCHTEHEGAGEMEPTSQQFCSDCHATLDVRLTDTALGNAADFGTDHPQFQTLVHPARGAEEIRLSLDNVTEDFNGVKFPHDMHLSDTNGVARMAMRLRMAGESGTLECDDCHQTTADGVRFLPVEMEDSCEDCHSLVYDRVGSTFRSLSHGDIEQAQADLMANDRSPRSPVSSGRRRPGPFAPGGIYYGNFGRILNTRLTRADFADEALCGECHYPGDGPELSVVPVTQRDRYFMHGWFDHSAHGTNAMGASTEAEACASCHEADTSSSANDLLMPDLASCRDCHMGEDAVEAEVPSTCAMCHSYHPPASADSAPRRIASLTRRREDEQ</sequence>
<dbReference type="EMBL" id="JBBYHV010000001">
    <property type="protein sequence ID" value="MEL1249113.1"/>
    <property type="molecule type" value="Genomic_DNA"/>
</dbReference>
<dbReference type="Gene3D" id="3.90.10.10">
    <property type="entry name" value="Cytochrome C3"/>
    <property type="match status" value="3"/>
</dbReference>
<evidence type="ECO:0000313" key="13">
    <source>
        <dbReference type="Proteomes" id="UP001497045"/>
    </source>
</evidence>
<keyword evidence="13" id="KW-1185">Reference proteome</keyword>
<dbReference type="RefSeq" id="WP_341671654.1">
    <property type="nucleotide sequence ID" value="NZ_JBBYHV010000001.1"/>
</dbReference>
<protein>
    <submittedName>
        <fullName evidence="12">Cytochrome c3 family protein</fullName>
    </submittedName>
</protein>
<evidence type="ECO:0000256" key="5">
    <source>
        <dbReference type="ARBA" id="ARBA00022723"/>
    </source>
</evidence>
<keyword evidence="3" id="KW-0813">Transport</keyword>
<accession>A0ABU9IAZ7</accession>
<dbReference type="InterPro" id="IPR051829">
    <property type="entry name" value="Multiheme_Cytochr_ET"/>
</dbReference>
<reference evidence="12 13" key="1">
    <citation type="submission" date="2024-04" db="EMBL/GenBank/DDBJ databases">
        <title>Aurantiacibacter sp. DGU6 16S ribosomal RNA gene Genome sequencing and assembly.</title>
        <authorList>
            <person name="Park S."/>
        </authorList>
    </citation>
    <scope>NUCLEOTIDE SEQUENCE [LARGE SCALE GENOMIC DNA]</scope>
    <source>
        <strain evidence="12 13">DGU6</strain>
    </source>
</reference>
<keyword evidence="4" id="KW-0349">Heme</keyword>
<comment type="subcellular location">
    <subcellularLocation>
        <location evidence="2">Cell envelope</location>
    </subcellularLocation>
</comment>
<keyword evidence="6" id="KW-0732">Signal</keyword>
<comment type="cofactor">
    <cofactor evidence="1">
        <name>heme c</name>
        <dbReference type="ChEBI" id="CHEBI:61717"/>
    </cofactor>
</comment>
<evidence type="ECO:0000313" key="12">
    <source>
        <dbReference type="EMBL" id="MEL1249113.1"/>
    </source>
</evidence>
<evidence type="ECO:0000256" key="3">
    <source>
        <dbReference type="ARBA" id="ARBA00022448"/>
    </source>
</evidence>
<evidence type="ECO:0000256" key="4">
    <source>
        <dbReference type="ARBA" id="ARBA00022617"/>
    </source>
</evidence>
<name>A0ABU9IAZ7_9SPHN</name>
<feature type="region of interest" description="Disordered" evidence="9">
    <location>
        <begin position="418"/>
        <end position="441"/>
    </location>
</feature>
<feature type="domain" description="Tetrahaem cytochrome" evidence="11">
    <location>
        <begin position="192"/>
        <end position="285"/>
    </location>
</feature>
<dbReference type="CDD" id="cd08168">
    <property type="entry name" value="Cytochrom_C3"/>
    <property type="match status" value="1"/>
</dbReference>
<evidence type="ECO:0000259" key="11">
    <source>
        <dbReference type="Pfam" id="PF14537"/>
    </source>
</evidence>
<evidence type="ECO:0000256" key="6">
    <source>
        <dbReference type="ARBA" id="ARBA00022729"/>
    </source>
</evidence>
<dbReference type="InterPro" id="IPR012286">
    <property type="entry name" value="Tetrahaem_cytochrome"/>
</dbReference>
<feature type="transmembrane region" description="Helical" evidence="10">
    <location>
        <begin position="139"/>
        <end position="158"/>
    </location>
</feature>
<keyword evidence="10" id="KW-1133">Transmembrane helix</keyword>
<evidence type="ECO:0000256" key="10">
    <source>
        <dbReference type="SAM" id="Phobius"/>
    </source>
</evidence>
<dbReference type="Pfam" id="PF14537">
    <property type="entry name" value="Cytochrom_c3_2"/>
    <property type="match status" value="1"/>
</dbReference>
<evidence type="ECO:0000256" key="8">
    <source>
        <dbReference type="ARBA" id="ARBA00023004"/>
    </source>
</evidence>
<evidence type="ECO:0000256" key="1">
    <source>
        <dbReference type="ARBA" id="ARBA00001926"/>
    </source>
</evidence>
<dbReference type="PANTHER" id="PTHR35038">
    <property type="entry name" value="DISSIMILATORY SULFITE REDUCTASE SIRA"/>
    <property type="match status" value="1"/>
</dbReference>
<dbReference type="InterPro" id="IPR036280">
    <property type="entry name" value="Multihaem_cyt_sf"/>
</dbReference>
<proteinExistence type="predicted"/>
<organism evidence="12 13">
    <name type="scientific">Aurantiacibacter gilvus</name>
    <dbReference type="NCBI Taxonomy" id="3139141"/>
    <lineage>
        <taxon>Bacteria</taxon>
        <taxon>Pseudomonadati</taxon>
        <taxon>Pseudomonadota</taxon>
        <taxon>Alphaproteobacteria</taxon>
        <taxon>Sphingomonadales</taxon>
        <taxon>Erythrobacteraceae</taxon>
        <taxon>Aurantiacibacter</taxon>
    </lineage>
</organism>
<evidence type="ECO:0000256" key="2">
    <source>
        <dbReference type="ARBA" id="ARBA00004196"/>
    </source>
</evidence>
<dbReference type="Proteomes" id="UP001497045">
    <property type="component" value="Unassembled WGS sequence"/>
</dbReference>
<dbReference type="SUPFAM" id="SSF48695">
    <property type="entry name" value="Multiheme cytochromes"/>
    <property type="match status" value="1"/>
</dbReference>
<feature type="region of interest" description="Disordered" evidence="9">
    <location>
        <begin position="569"/>
        <end position="590"/>
    </location>
</feature>
<keyword evidence="10" id="KW-0812">Transmembrane</keyword>
<keyword evidence="5" id="KW-0479">Metal-binding</keyword>
<evidence type="ECO:0000256" key="9">
    <source>
        <dbReference type="SAM" id="MobiDB-lite"/>
    </source>
</evidence>